<evidence type="ECO:0000256" key="3">
    <source>
        <dbReference type="ARBA" id="ARBA00022801"/>
    </source>
</evidence>
<keyword evidence="3" id="KW-0378">Hydrolase</keyword>
<dbReference type="CDD" id="cd18789">
    <property type="entry name" value="SF2_C_XPB"/>
    <property type="match status" value="1"/>
</dbReference>
<sequence length="576" mass="62898">MRAETAFYTDRVSFDPANPLIVQADRSVFLEAFNPRAEDARRALAPFAELISSPEHLHTYRVTPLSLWNAASAGMSAAEMVGALEQYAKFPVPQNVVTDIRELAGRWGRLRLVAHDSGLLLVADTPDAPLLTELSRQKAVAPLLGDRMGDAVFAVPLLNRGLIKTALLESGWPLDDQAGYSDGLAYPIGLLPSLAVRDYQQEAADAFYRGGSAEGGSGVVVLAPGSGKTVVGMVAMSMVGQRTLILTTNRTSVNQWQRELLQKTSLMPEEVGEYDSGTPLKPVTVCTYQMLTHRKRGSEKSDDGAYPHMGLIGAAEWGLIVYDEVHLLPAPVFRITASVQARRRLGLTATLIREDGREGDVFALIGPKRYDRPWKTLEQAGFIAQADCTEVRLLLPQAERVSYAAAPDREKHRIAAENPDKRGVVSAILELHRGAPALIIGQYLDQLALIAADQEAPLITGKTPQREREALFASFRQGTLKLIVMSKVGNFALDLPDAEVLIQVSGAFGSRQEEAQRLGRLLRPKADGRGASFYSVVTRETTEEDHAHHRQLFLAEQGYAYRILDASELLAAGMQA</sequence>
<dbReference type="SMART" id="SM00487">
    <property type="entry name" value="DEXDc"/>
    <property type="match status" value="1"/>
</dbReference>
<dbReference type="EMBL" id="BMQL01000005">
    <property type="protein sequence ID" value="GGR01751.1"/>
    <property type="molecule type" value="Genomic_DNA"/>
</dbReference>
<evidence type="ECO:0000256" key="5">
    <source>
        <dbReference type="ARBA" id="ARBA00022840"/>
    </source>
</evidence>
<feature type="domain" description="Helicase C-terminal" evidence="11">
    <location>
        <begin position="408"/>
        <end position="575"/>
    </location>
</feature>
<comment type="caution">
    <text evidence="12">The sequence shown here is derived from an EMBL/GenBank/DDBJ whole genome shotgun (WGS) entry which is preliminary data.</text>
</comment>
<dbReference type="InterPro" id="IPR006935">
    <property type="entry name" value="Helicase/UvrB_N"/>
</dbReference>
<dbReference type="AlphaFoldDB" id="A0A918C173"/>
<keyword evidence="6" id="KW-0413">Isomerase</keyword>
<dbReference type="PANTHER" id="PTHR11274:SF0">
    <property type="entry name" value="GENERAL TRANSCRIPTION AND DNA REPAIR FACTOR IIH HELICASE SUBUNIT XPB"/>
    <property type="match status" value="1"/>
</dbReference>
<dbReference type="Gene3D" id="3.40.50.300">
    <property type="entry name" value="P-loop containing nucleotide triphosphate hydrolases"/>
    <property type="match status" value="2"/>
</dbReference>
<dbReference type="SMART" id="SM00490">
    <property type="entry name" value="HELICc"/>
    <property type="match status" value="1"/>
</dbReference>
<keyword evidence="5" id="KW-0067">ATP-binding</keyword>
<dbReference type="GO" id="GO:0016787">
    <property type="term" value="F:hydrolase activity"/>
    <property type="evidence" value="ECO:0007669"/>
    <property type="project" value="UniProtKB-KW"/>
</dbReference>
<gene>
    <name evidence="12" type="ORF">GCM10008957_13240</name>
</gene>
<evidence type="ECO:0000259" key="11">
    <source>
        <dbReference type="PROSITE" id="PS51194"/>
    </source>
</evidence>
<evidence type="ECO:0000256" key="7">
    <source>
        <dbReference type="ARBA" id="ARBA00034617"/>
    </source>
</evidence>
<comment type="catalytic activity">
    <reaction evidence="7">
        <text>Couples ATP hydrolysis with the unwinding of duplex DNA by translocating in the 3'-5' direction.</text>
        <dbReference type="EC" id="5.6.2.4"/>
    </reaction>
</comment>
<evidence type="ECO:0000256" key="9">
    <source>
        <dbReference type="ARBA" id="ARBA00048988"/>
    </source>
</evidence>
<name>A0A918C173_9DEIO</name>
<dbReference type="PROSITE" id="PS51194">
    <property type="entry name" value="HELICASE_CTER"/>
    <property type="match status" value="1"/>
</dbReference>
<dbReference type="PROSITE" id="PS51192">
    <property type="entry name" value="HELICASE_ATP_BIND_1"/>
    <property type="match status" value="1"/>
</dbReference>
<dbReference type="SUPFAM" id="SSF52540">
    <property type="entry name" value="P-loop containing nucleoside triphosphate hydrolases"/>
    <property type="match status" value="2"/>
</dbReference>
<dbReference type="GO" id="GO:0003677">
    <property type="term" value="F:DNA binding"/>
    <property type="evidence" value="ECO:0007669"/>
    <property type="project" value="InterPro"/>
</dbReference>
<evidence type="ECO:0000256" key="1">
    <source>
        <dbReference type="ARBA" id="ARBA00006637"/>
    </source>
</evidence>
<dbReference type="Pfam" id="PF13625">
    <property type="entry name" value="Helicase_C_3"/>
    <property type="match status" value="1"/>
</dbReference>
<dbReference type="PRINTS" id="PR00851">
    <property type="entry name" value="XRODRMPGMNTB"/>
</dbReference>
<comment type="catalytic activity">
    <reaction evidence="9">
        <text>ATP + H2O = ADP + phosphate + H(+)</text>
        <dbReference type="Rhea" id="RHEA:13065"/>
        <dbReference type="ChEBI" id="CHEBI:15377"/>
        <dbReference type="ChEBI" id="CHEBI:15378"/>
        <dbReference type="ChEBI" id="CHEBI:30616"/>
        <dbReference type="ChEBI" id="CHEBI:43474"/>
        <dbReference type="ChEBI" id="CHEBI:456216"/>
        <dbReference type="EC" id="5.6.2.4"/>
    </reaction>
</comment>
<dbReference type="InterPro" id="IPR027417">
    <property type="entry name" value="P-loop_NTPase"/>
</dbReference>
<dbReference type="InterPro" id="IPR050615">
    <property type="entry name" value="ATP-dep_DNA_Helicase"/>
</dbReference>
<dbReference type="GO" id="GO:0043138">
    <property type="term" value="F:3'-5' DNA helicase activity"/>
    <property type="evidence" value="ECO:0007669"/>
    <property type="project" value="UniProtKB-EC"/>
</dbReference>
<accession>A0A918C173</accession>
<dbReference type="Pfam" id="PF04851">
    <property type="entry name" value="ResIII"/>
    <property type="match status" value="1"/>
</dbReference>
<evidence type="ECO:0000256" key="6">
    <source>
        <dbReference type="ARBA" id="ARBA00023235"/>
    </source>
</evidence>
<protein>
    <recommendedName>
        <fullName evidence="8">DNA 3'-5' helicase</fullName>
        <ecNumber evidence="8">5.6.2.4</ecNumber>
    </recommendedName>
</protein>
<dbReference type="Proteomes" id="UP000603865">
    <property type="component" value="Unassembled WGS sequence"/>
</dbReference>
<dbReference type="Pfam" id="PF16203">
    <property type="entry name" value="ERCC3_RAD25_C"/>
    <property type="match status" value="1"/>
</dbReference>
<keyword evidence="2" id="KW-0547">Nucleotide-binding</keyword>
<evidence type="ECO:0000259" key="10">
    <source>
        <dbReference type="PROSITE" id="PS51192"/>
    </source>
</evidence>
<reference evidence="12" key="2">
    <citation type="submission" date="2020-09" db="EMBL/GenBank/DDBJ databases">
        <authorList>
            <person name="Sun Q."/>
            <person name="Ohkuma M."/>
        </authorList>
    </citation>
    <scope>NUCLEOTIDE SEQUENCE</scope>
    <source>
        <strain evidence="12">JCM 31311</strain>
    </source>
</reference>
<dbReference type="InterPro" id="IPR014001">
    <property type="entry name" value="Helicase_ATP-bd"/>
</dbReference>
<proteinExistence type="inferred from homology"/>
<feature type="domain" description="Helicase ATP-binding" evidence="10">
    <location>
        <begin position="209"/>
        <end position="369"/>
    </location>
</feature>
<dbReference type="InterPro" id="IPR032830">
    <property type="entry name" value="XPB/Ssl2_N"/>
</dbReference>
<dbReference type="EC" id="5.6.2.4" evidence="8"/>
<dbReference type="NCBIfam" id="NF045503">
    <property type="entry name" value="repair_heli_XPB"/>
    <property type="match status" value="1"/>
</dbReference>
<dbReference type="GO" id="GO:0005524">
    <property type="term" value="F:ATP binding"/>
    <property type="evidence" value="ECO:0007669"/>
    <property type="project" value="UniProtKB-KW"/>
</dbReference>
<dbReference type="PANTHER" id="PTHR11274">
    <property type="entry name" value="RAD25/XP-B DNA REPAIR HELICASE"/>
    <property type="match status" value="1"/>
</dbReference>
<evidence type="ECO:0000256" key="2">
    <source>
        <dbReference type="ARBA" id="ARBA00022741"/>
    </source>
</evidence>
<reference evidence="12" key="1">
    <citation type="journal article" date="2014" name="Int. J. Syst. Evol. Microbiol.">
        <title>Complete genome sequence of Corynebacterium casei LMG S-19264T (=DSM 44701T), isolated from a smear-ripened cheese.</title>
        <authorList>
            <consortium name="US DOE Joint Genome Institute (JGI-PGF)"/>
            <person name="Walter F."/>
            <person name="Albersmeier A."/>
            <person name="Kalinowski J."/>
            <person name="Ruckert C."/>
        </authorList>
    </citation>
    <scope>NUCLEOTIDE SEQUENCE</scope>
    <source>
        <strain evidence="12">JCM 31311</strain>
    </source>
</reference>
<evidence type="ECO:0000313" key="13">
    <source>
        <dbReference type="Proteomes" id="UP000603865"/>
    </source>
</evidence>
<evidence type="ECO:0000256" key="8">
    <source>
        <dbReference type="ARBA" id="ARBA00034808"/>
    </source>
</evidence>
<dbReference type="InterPro" id="IPR001650">
    <property type="entry name" value="Helicase_C-like"/>
</dbReference>
<comment type="similarity">
    <text evidence="1">Belongs to the helicase family. RAD25/XPB subfamily.</text>
</comment>
<keyword evidence="4 12" id="KW-0347">Helicase</keyword>
<evidence type="ECO:0000313" key="12">
    <source>
        <dbReference type="EMBL" id="GGR01751.1"/>
    </source>
</evidence>
<keyword evidence="13" id="KW-1185">Reference proteome</keyword>
<organism evidence="12 13">
    <name type="scientific">Deinococcus ruber</name>
    <dbReference type="NCBI Taxonomy" id="1848197"/>
    <lineage>
        <taxon>Bacteria</taxon>
        <taxon>Thermotogati</taxon>
        <taxon>Deinococcota</taxon>
        <taxon>Deinococci</taxon>
        <taxon>Deinococcales</taxon>
        <taxon>Deinococcaceae</taxon>
        <taxon>Deinococcus</taxon>
    </lineage>
</organism>
<evidence type="ECO:0000256" key="4">
    <source>
        <dbReference type="ARBA" id="ARBA00022806"/>
    </source>
</evidence>
<dbReference type="InterPro" id="IPR032438">
    <property type="entry name" value="ERCC3_RAD25_C"/>
</dbReference>